<dbReference type="AlphaFoldDB" id="A0A919FFS6"/>
<dbReference type="PROSITE" id="PS51318">
    <property type="entry name" value="TAT"/>
    <property type="match status" value="1"/>
</dbReference>
<dbReference type="GO" id="GO:0004222">
    <property type="term" value="F:metalloendopeptidase activity"/>
    <property type="evidence" value="ECO:0007669"/>
    <property type="project" value="UniProtKB-UniRule"/>
</dbReference>
<dbReference type="InterPro" id="IPR001506">
    <property type="entry name" value="Peptidase_M12A"/>
</dbReference>
<comment type="caution">
    <text evidence="4">The sequence shown here is derived from an EMBL/GenBank/DDBJ whole genome shotgun (WGS) entry which is preliminary data.</text>
</comment>
<dbReference type="PRINTS" id="PR00480">
    <property type="entry name" value="ASTACIN"/>
</dbReference>
<dbReference type="Gene3D" id="3.40.390.10">
    <property type="entry name" value="Collagenase (Catalytic Domain)"/>
    <property type="match status" value="1"/>
</dbReference>
<dbReference type="GO" id="GO:0008270">
    <property type="term" value="F:zinc ion binding"/>
    <property type="evidence" value="ECO:0007669"/>
    <property type="project" value="UniProtKB-UniRule"/>
</dbReference>
<feature type="binding site" evidence="1">
    <location>
        <position position="153"/>
    </location>
    <ligand>
        <name>Zn(2+)</name>
        <dbReference type="ChEBI" id="CHEBI:29105"/>
        <note>catalytic</note>
    </ligand>
</feature>
<dbReference type="GeneID" id="95351741"/>
<feature type="signal peptide" evidence="2">
    <location>
        <begin position="1"/>
        <end position="26"/>
    </location>
</feature>
<keyword evidence="1" id="KW-0862">Zinc</keyword>
<keyword evidence="1" id="KW-0479">Metal-binding</keyword>
<dbReference type="GO" id="GO:0006508">
    <property type="term" value="P:proteolysis"/>
    <property type="evidence" value="ECO:0007669"/>
    <property type="project" value="UniProtKB-KW"/>
</dbReference>
<dbReference type="InterPro" id="IPR024079">
    <property type="entry name" value="MetalloPept_cat_dom_sf"/>
</dbReference>
<dbReference type="SUPFAM" id="SSF55486">
    <property type="entry name" value="Metalloproteases ('zincins'), catalytic domain"/>
    <property type="match status" value="1"/>
</dbReference>
<dbReference type="PANTHER" id="PTHR10127:SF883">
    <property type="entry name" value="ZINC METALLOPROTEINASE NAS-8"/>
    <property type="match status" value="1"/>
</dbReference>
<sequence>MTATSPTRRAAVLALLVGLSAAWSVAAPLAPGAAAAGKGCAVGPGDRGAASPGARGGAGATRWPGGVVPYRVGADAKSLVKALRGAMREIEGNSCVRFVRAEQQQNWIQFVRGEGCYSYVGMVGGRQNFSLGEGCDWHGTVLHELMHALGFFHEHMRGDRDQHLVLHLENVDPSLAAQFGKVGTENEDTLGPFDYDSIMIYGSKSFSRNGRPTMTRPDGGLLVDPYARTGLSRGDVGKLNRRYPPA</sequence>
<dbReference type="PANTHER" id="PTHR10127">
    <property type="entry name" value="DISCOIDIN, CUB, EGF, LAMININ , AND ZINC METALLOPROTEASE DOMAIN CONTAINING"/>
    <property type="match status" value="1"/>
</dbReference>
<reference evidence="4" key="1">
    <citation type="journal article" date="2014" name="Int. J. Syst. Evol. Microbiol.">
        <title>Complete genome sequence of Corynebacterium casei LMG S-19264T (=DSM 44701T), isolated from a smear-ripened cheese.</title>
        <authorList>
            <consortium name="US DOE Joint Genome Institute (JGI-PGF)"/>
            <person name="Walter F."/>
            <person name="Albersmeier A."/>
            <person name="Kalinowski J."/>
            <person name="Ruckert C."/>
        </authorList>
    </citation>
    <scope>NUCLEOTIDE SEQUENCE</scope>
    <source>
        <strain evidence="4">JCM 4646</strain>
    </source>
</reference>
<gene>
    <name evidence="4" type="ORF">GCM10018781_12410</name>
</gene>
<keyword evidence="1" id="KW-0378">Hydrolase</keyword>
<evidence type="ECO:0000256" key="1">
    <source>
        <dbReference type="PROSITE-ProRule" id="PRU01211"/>
    </source>
</evidence>
<evidence type="ECO:0000313" key="5">
    <source>
        <dbReference type="Proteomes" id="UP000617734"/>
    </source>
</evidence>
<evidence type="ECO:0000313" key="4">
    <source>
        <dbReference type="EMBL" id="GHH63265.1"/>
    </source>
</evidence>
<feature type="chain" id="PRO_5039283220" description="Peptidase M12A domain-containing protein" evidence="2">
    <location>
        <begin position="27"/>
        <end position="246"/>
    </location>
</feature>
<dbReference type="InterPro" id="IPR034035">
    <property type="entry name" value="Astacin-like_dom"/>
</dbReference>
<keyword evidence="1" id="KW-0482">Metalloprotease</keyword>
<evidence type="ECO:0000256" key="2">
    <source>
        <dbReference type="SAM" id="SignalP"/>
    </source>
</evidence>
<dbReference type="Pfam" id="PF01400">
    <property type="entry name" value="Astacin"/>
    <property type="match status" value="1"/>
</dbReference>
<keyword evidence="1" id="KW-0645">Protease</keyword>
<feature type="active site" evidence="1">
    <location>
        <position position="144"/>
    </location>
</feature>
<comment type="caution">
    <text evidence="1">Lacks conserved residue(s) required for the propagation of feature annotation.</text>
</comment>
<keyword evidence="2" id="KW-0732">Signal</keyword>
<proteinExistence type="predicted"/>
<feature type="binding site" evidence="1">
    <location>
        <position position="143"/>
    </location>
    <ligand>
        <name>Zn(2+)</name>
        <dbReference type="ChEBI" id="CHEBI:29105"/>
        <note>catalytic</note>
    </ligand>
</feature>
<feature type="binding site" evidence="1">
    <location>
        <position position="147"/>
    </location>
    <ligand>
        <name>Zn(2+)</name>
        <dbReference type="ChEBI" id="CHEBI:29105"/>
        <note>catalytic</note>
    </ligand>
</feature>
<reference evidence="4" key="2">
    <citation type="submission" date="2020-09" db="EMBL/GenBank/DDBJ databases">
        <authorList>
            <person name="Sun Q."/>
            <person name="Ohkuma M."/>
        </authorList>
    </citation>
    <scope>NUCLEOTIDE SEQUENCE</scope>
    <source>
        <strain evidence="4">JCM 4646</strain>
    </source>
</reference>
<dbReference type="RefSeq" id="WP_190209742.1">
    <property type="nucleotide sequence ID" value="NZ_BNBO01000004.1"/>
</dbReference>
<name>A0A919FFS6_9ACTN</name>
<evidence type="ECO:0000259" key="3">
    <source>
        <dbReference type="PROSITE" id="PS51864"/>
    </source>
</evidence>
<comment type="cofactor">
    <cofactor evidence="1">
        <name>Zn(2+)</name>
        <dbReference type="ChEBI" id="CHEBI:29105"/>
    </cofactor>
    <text evidence="1">Binds 1 zinc ion per subunit.</text>
</comment>
<dbReference type="SMART" id="SM00235">
    <property type="entry name" value="ZnMc"/>
    <property type="match status" value="1"/>
</dbReference>
<protein>
    <recommendedName>
        <fullName evidence="3">Peptidase M12A domain-containing protein</fullName>
    </recommendedName>
</protein>
<dbReference type="InterPro" id="IPR006311">
    <property type="entry name" value="TAT_signal"/>
</dbReference>
<dbReference type="InterPro" id="IPR006026">
    <property type="entry name" value="Peptidase_Metallo"/>
</dbReference>
<keyword evidence="5" id="KW-1185">Reference proteome</keyword>
<dbReference type="EMBL" id="BNBO01000004">
    <property type="protein sequence ID" value="GHH63265.1"/>
    <property type="molecule type" value="Genomic_DNA"/>
</dbReference>
<feature type="domain" description="Peptidase M12A" evidence="3">
    <location>
        <begin position="49"/>
        <end position="246"/>
    </location>
</feature>
<accession>A0A919FFS6</accession>
<dbReference type="CDD" id="cd04280">
    <property type="entry name" value="ZnMc_astacin_like"/>
    <property type="match status" value="1"/>
</dbReference>
<dbReference type="PROSITE" id="PS51864">
    <property type="entry name" value="ASTACIN"/>
    <property type="match status" value="1"/>
</dbReference>
<dbReference type="Proteomes" id="UP000617734">
    <property type="component" value="Unassembled WGS sequence"/>
</dbReference>
<organism evidence="4 5">
    <name type="scientific">Kitasatospora indigofera</name>
    <dbReference type="NCBI Taxonomy" id="67307"/>
    <lineage>
        <taxon>Bacteria</taxon>
        <taxon>Bacillati</taxon>
        <taxon>Actinomycetota</taxon>
        <taxon>Actinomycetes</taxon>
        <taxon>Kitasatosporales</taxon>
        <taxon>Streptomycetaceae</taxon>
        <taxon>Kitasatospora</taxon>
    </lineage>
</organism>